<gene>
    <name evidence="4" type="ORF">AAFF_G00197800</name>
</gene>
<keyword evidence="1" id="KW-0479">Metal-binding</keyword>
<protein>
    <recommendedName>
        <fullName evidence="3">CCHC-type domain-containing protein</fullName>
    </recommendedName>
</protein>
<evidence type="ECO:0000313" key="4">
    <source>
        <dbReference type="EMBL" id="KAJ8384870.1"/>
    </source>
</evidence>
<evidence type="ECO:0000313" key="5">
    <source>
        <dbReference type="Proteomes" id="UP001221898"/>
    </source>
</evidence>
<keyword evidence="1" id="KW-0862">Zinc</keyword>
<sequence length="188" mass="20935">MQKSGSARCYRCGGSSHWANECRFAGGKCHNCRTDDQDHIWTLDVVLQQLEEVGLHLKTYLFVPEVSAARVYDRQTLLGIRSSMVEFHAFTKLDVFQPPFVRSLVPLPSPAWRLPPPKPPQTPEEERETSWNTDSPASGLCSQTWSRPAGRQLPIRGNARSAWVDAKQTPGACALCPGLLLRLLLLGP</sequence>
<reference evidence="4" key="1">
    <citation type="journal article" date="2023" name="Science">
        <title>Genome structures resolve the early diversification of teleost fishes.</title>
        <authorList>
            <person name="Parey E."/>
            <person name="Louis A."/>
            <person name="Montfort J."/>
            <person name="Bouchez O."/>
            <person name="Roques C."/>
            <person name="Iampietro C."/>
            <person name="Lluch J."/>
            <person name="Castinel A."/>
            <person name="Donnadieu C."/>
            <person name="Desvignes T."/>
            <person name="Floi Bucao C."/>
            <person name="Jouanno E."/>
            <person name="Wen M."/>
            <person name="Mejri S."/>
            <person name="Dirks R."/>
            <person name="Jansen H."/>
            <person name="Henkel C."/>
            <person name="Chen W.J."/>
            <person name="Zahm M."/>
            <person name="Cabau C."/>
            <person name="Klopp C."/>
            <person name="Thompson A.W."/>
            <person name="Robinson-Rechavi M."/>
            <person name="Braasch I."/>
            <person name="Lecointre G."/>
            <person name="Bobe J."/>
            <person name="Postlethwait J.H."/>
            <person name="Berthelot C."/>
            <person name="Roest Crollius H."/>
            <person name="Guiguen Y."/>
        </authorList>
    </citation>
    <scope>NUCLEOTIDE SEQUENCE</scope>
    <source>
        <strain evidence="4">NC1722</strain>
    </source>
</reference>
<dbReference type="Gene3D" id="4.10.60.10">
    <property type="entry name" value="Zinc finger, CCHC-type"/>
    <property type="match status" value="1"/>
</dbReference>
<accession>A0AAD7W650</accession>
<keyword evidence="1" id="KW-0863">Zinc-finger</keyword>
<dbReference type="EMBL" id="JAINUG010000263">
    <property type="protein sequence ID" value="KAJ8384870.1"/>
    <property type="molecule type" value="Genomic_DNA"/>
</dbReference>
<comment type="caution">
    <text evidence="4">The sequence shown here is derived from an EMBL/GenBank/DDBJ whole genome shotgun (WGS) entry which is preliminary data.</text>
</comment>
<feature type="domain" description="CCHC-type" evidence="3">
    <location>
        <begin position="8"/>
        <end position="23"/>
    </location>
</feature>
<feature type="compositionally biased region" description="Pro residues" evidence="2">
    <location>
        <begin position="111"/>
        <end position="122"/>
    </location>
</feature>
<dbReference type="AlphaFoldDB" id="A0AAD7W650"/>
<name>A0AAD7W650_9TELE</name>
<dbReference type="GO" id="GO:0008270">
    <property type="term" value="F:zinc ion binding"/>
    <property type="evidence" value="ECO:0007669"/>
    <property type="project" value="UniProtKB-KW"/>
</dbReference>
<evidence type="ECO:0000256" key="1">
    <source>
        <dbReference type="PROSITE-ProRule" id="PRU00047"/>
    </source>
</evidence>
<feature type="compositionally biased region" description="Polar residues" evidence="2">
    <location>
        <begin position="130"/>
        <end position="143"/>
    </location>
</feature>
<dbReference type="InterPro" id="IPR001878">
    <property type="entry name" value="Znf_CCHC"/>
</dbReference>
<dbReference type="GO" id="GO:0003676">
    <property type="term" value="F:nucleic acid binding"/>
    <property type="evidence" value="ECO:0007669"/>
    <property type="project" value="InterPro"/>
</dbReference>
<organism evidence="4 5">
    <name type="scientific">Aldrovandia affinis</name>
    <dbReference type="NCBI Taxonomy" id="143900"/>
    <lineage>
        <taxon>Eukaryota</taxon>
        <taxon>Metazoa</taxon>
        <taxon>Chordata</taxon>
        <taxon>Craniata</taxon>
        <taxon>Vertebrata</taxon>
        <taxon>Euteleostomi</taxon>
        <taxon>Actinopterygii</taxon>
        <taxon>Neopterygii</taxon>
        <taxon>Teleostei</taxon>
        <taxon>Notacanthiformes</taxon>
        <taxon>Halosauridae</taxon>
        <taxon>Aldrovandia</taxon>
    </lineage>
</organism>
<proteinExistence type="predicted"/>
<evidence type="ECO:0000256" key="2">
    <source>
        <dbReference type="SAM" id="MobiDB-lite"/>
    </source>
</evidence>
<dbReference type="PROSITE" id="PS50158">
    <property type="entry name" value="ZF_CCHC"/>
    <property type="match status" value="1"/>
</dbReference>
<dbReference type="Proteomes" id="UP001221898">
    <property type="component" value="Unassembled WGS sequence"/>
</dbReference>
<keyword evidence="5" id="KW-1185">Reference proteome</keyword>
<evidence type="ECO:0000259" key="3">
    <source>
        <dbReference type="PROSITE" id="PS50158"/>
    </source>
</evidence>
<feature type="region of interest" description="Disordered" evidence="2">
    <location>
        <begin position="111"/>
        <end position="143"/>
    </location>
</feature>